<dbReference type="Gene3D" id="3.55.50.30">
    <property type="match status" value="1"/>
</dbReference>
<feature type="domain" description="FecR protein" evidence="2">
    <location>
        <begin position="186"/>
        <end position="276"/>
    </location>
</feature>
<comment type="caution">
    <text evidence="4">The sequence shown here is derived from an EMBL/GenBank/DDBJ whole genome shotgun (WGS) entry which is preliminary data.</text>
</comment>
<evidence type="ECO:0000259" key="2">
    <source>
        <dbReference type="Pfam" id="PF04773"/>
    </source>
</evidence>
<dbReference type="RefSeq" id="WP_119350209.1">
    <property type="nucleotide sequence ID" value="NZ_QWET01000008.1"/>
</dbReference>
<dbReference type="PANTHER" id="PTHR30273">
    <property type="entry name" value="PERIPLASMIC SIGNAL SENSOR AND SIGMA FACTOR ACTIVATOR FECR-RELATED"/>
    <property type="match status" value="1"/>
</dbReference>
<dbReference type="Proteomes" id="UP000266441">
    <property type="component" value="Unassembled WGS sequence"/>
</dbReference>
<dbReference type="Pfam" id="PF16344">
    <property type="entry name" value="FecR_C"/>
    <property type="match status" value="1"/>
</dbReference>
<evidence type="ECO:0000313" key="4">
    <source>
        <dbReference type="EMBL" id="RIH64744.1"/>
    </source>
</evidence>
<keyword evidence="1" id="KW-1133">Transmembrane helix</keyword>
<evidence type="ECO:0000256" key="1">
    <source>
        <dbReference type="SAM" id="Phobius"/>
    </source>
</evidence>
<protein>
    <submittedName>
        <fullName evidence="4">DUF4974 domain-containing protein</fullName>
    </submittedName>
</protein>
<keyword evidence="1" id="KW-0812">Transmembrane</keyword>
<gene>
    <name evidence="4" type="ORF">D1164_11880</name>
</gene>
<dbReference type="OrthoDB" id="1123467at2"/>
<dbReference type="GO" id="GO:0016989">
    <property type="term" value="F:sigma factor antagonist activity"/>
    <property type="evidence" value="ECO:0007669"/>
    <property type="project" value="TreeGrafter"/>
</dbReference>
<name>A0A399CYK4_9BACT</name>
<proteinExistence type="predicted"/>
<dbReference type="PANTHER" id="PTHR30273:SF2">
    <property type="entry name" value="PROTEIN FECR"/>
    <property type="match status" value="1"/>
</dbReference>
<dbReference type="InterPro" id="IPR012373">
    <property type="entry name" value="Ferrdict_sens_TM"/>
</dbReference>
<dbReference type="EMBL" id="QWET01000008">
    <property type="protein sequence ID" value="RIH64744.1"/>
    <property type="molecule type" value="Genomic_DNA"/>
</dbReference>
<dbReference type="Pfam" id="PF04773">
    <property type="entry name" value="FecR"/>
    <property type="match status" value="1"/>
</dbReference>
<keyword evidence="5" id="KW-1185">Reference proteome</keyword>
<dbReference type="Gene3D" id="2.60.120.1440">
    <property type="match status" value="1"/>
</dbReference>
<keyword evidence="1" id="KW-0472">Membrane</keyword>
<accession>A0A399CYK4</accession>
<feature type="transmembrane region" description="Helical" evidence="1">
    <location>
        <begin position="91"/>
        <end position="109"/>
    </location>
</feature>
<sequence>MDKNTFYKIATKVLADEATPADKELLARYLENKEYKEIFNWLKKEWDSVRTPSTAQFNYDKGLEKLRQKIKEAENRSMIIKPRTVVLKRKFFRAVAAIILLFLAAKIIMPHFNQKPEIVEFAENSEQTIIEGNTKLILHDKTEIEVETNESEIDYTSQEGKLIIDEKPIEREIDNSTLAYNTVIVPYGKKSKVVLADNSEVWLNSGSKLIYPTKFNKNIREVFLEGEALFDVSHNKKLPFKVITTGIEVKVLGTVFNVSAYTDDALTSTVLESGSVEIIYKSPSLSKKSKLKIVPGTLAEYNVASKSITKKQVDTQYYTSWHKGILIYQNEPLGNIVKKLSRYYNKTITLGNEDLKNDTFSGKLDLKEDVEKVLETIAFVSSLKIESNKNELIIKN</sequence>
<evidence type="ECO:0000259" key="3">
    <source>
        <dbReference type="Pfam" id="PF16344"/>
    </source>
</evidence>
<dbReference type="FunFam" id="2.60.120.1440:FF:000001">
    <property type="entry name" value="Putative anti-sigma factor"/>
    <property type="match status" value="1"/>
</dbReference>
<evidence type="ECO:0000313" key="5">
    <source>
        <dbReference type="Proteomes" id="UP000266441"/>
    </source>
</evidence>
<dbReference type="InterPro" id="IPR006860">
    <property type="entry name" value="FecR"/>
</dbReference>
<organism evidence="4 5">
    <name type="scientific">Mariniphaga sediminis</name>
    <dbReference type="NCBI Taxonomy" id="1628158"/>
    <lineage>
        <taxon>Bacteria</taxon>
        <taxon>Pseudomonadati</taxon>
        <taxon>Bacteroidota</taxon>
        <taxon>Bacteroidia</taxon>
        <taxon>Marinilabiliales</taxon>
        <taxon>Prolixibacteraceae</taxon>
        <taxon>Mariniphaga</taxon>
    </lineage>
</organism>
<dbReference type="AlphaFoldDB" id="A0A399CYK4"/>
<reference evidence="4 5" key="1">
    <citation type="journal article" date="2015" name="Int. J. Syst. Evol. Microbiol.">
        <title>Mariniphaga sediminis sp. nov., isolated from coastal sediment.</title>
        <authorList>
            <person name="Wang F.Q."/>
            <person name="Shen Q.Y."/>
            <person name="Chen G.J."/>
            <person name="Du Z.J."/>
        </authorList>
    </citation>
    <scope>NUCLEOTIDE SEQUENCE [LARGE SCALE GENOMIC DNA]</scope>
    <source>
        <strain evidence="4 5">SY21</strain>
    </source>
</reference>
<dbReference type="InterPro" id="IPR032508">
    <property type="entry name" value="FecR_C"/>
</dbReference>
<feature type="domain" description="Protein FecR C-terminal" evidence="3">
    <location>
        <begin position="326"/>
        <end position="394"/>
    </location>
</feature>